<dbReference type="Gene3D" id="1.25.40.10">
    <property type="entry name" value="Tetratricopeptide repeat domain"/>
    <property type="match status" value="1"/>
</dbReference>
<evidence type="ECO:0000256" key="1">
    <source>
        <dbReference type="SAM" id="MobiDB-lite"/>
    </source>
</evidence>
<feature type="compositionally biased region" description="Polar residues" evidence="1">
    <location>
        <begin position="143"/>
        <end position="152"/>
    </location>
</feature>
<dbReference type="InterPro" id="IPR011990">
    <property type="entry name" value="TPR-like_helical_dom_sf"/>
</dbReference>
<dbReference type="Proteomes" id="UP000472727">
    <property type="component" value="Unassembled WGS sequence"/>
</dbReference>
<dbReference type="PANTHER" id="PTHR19959:SF119">
    <property type="entry name" value="FUNGAL LIPASE-LIKE DOMAIN-CONTAINING PROTEIN"/>
    <property type="match status" value="1"/>
</dbReference>
<dbReference type="EMBL" id="WIWS01000004">
    <property type="protein sequence ID" value="KAF3228470.1"/>
    <property type="molecule type" value="Genomic_DNA"/>
</dbReference>
<comment type="caution">
    <text evidence="3">The sequence shown here is derived from an EMBL/GenBank/DDBJ whole genome shotgun (WGS) entry which is preliminary data.</text>
</comment>
<evidence type="ECO:0000313" key="3">
    <source>
        <dbReference type="EMBL" id="KAF3228470.1"/>
    </source>
</evidence>
<feature type="region of interest" description="Disordered" evidence="1">
    <location>
        <begin position="1419"/>
        <end position="1459"/>
    </location>
</feature>
<sequence length="1478" mass="164313">MSLAQYVSGKELHASAQTRIRDLKHELEEVKSGQKVRELQYQAETVKATWKIKDIEYKLQKLKELEIEEAKKREAQIEREGKRLLCTSAESTESLSPMVEGVSEAHREAHCDEAEGLIPTITNVDASGETRTFNAPGEASEIGASTNLSQDGSAEKNTRLAKEMAQRIEGVNHGQIASLIQPDSKSGRANPSLDTFLPASSTLKCDSPGIDHSLGYYRDLDFPDDAIEISFLDMDLEQLYEVASAAEATLESDVEAGLETDTQCDQLSLLGNIHYFIFSRTGAVDDIENAIKNSERAVDDTSTDGPKYATRLRNLVTMLMRKYECTNSLADLDQAVLRAETMVTLRCPDWQHQFLDLVKMKGRKCLRTGSKEEMEELMVMYEMMGQPNPVRPSTHDVQEKVRTLNRLIDNFNADESGESHNLDELDTAVKLCEDLMASIDDPLNKSALLSVLSQILLVRSRQSHNLDDINKAMERSEEALVIMPDDQDRPSKARLLRNLAKGFGARFDRTDNLEDLNMAIELGEKAAISACKGGPEEDEETLCFLAAAFFKKFKRTENLEYLQKATESYQKALKVLEVLPGDNSKVFKVLYHLAGCYRARFKDTHDLDDLHAAIQAGTEALELAPHNGPYRARLLKNMAVCFNSKFEESGNLQDLHTAIKKSKEALKSTAPDDPERVEIITNLTGYLTDRFELTGNLDDLQLSIKTGQEAVSMMPADHEGFDGGSFGNLATALGRRFERTGNFDDLNSAIDATEEAIKMTSNSIVNKKTLLLNLGAYLFSKFDSTQDITDLNKSIETINHGLEMMPQHTKNRPGVLSNLSGAYSLRFGKTRNLDDLHLAIQTGEEALAEIPHNHPGRANILFNLAASLEIKFRHSNSIHDVERSLTFRREVSRSLHTPLHTRMQAAQFAFILQTNNKMWIEAARTAEFSMGLLPLLAPRQLKQRDQQHMLEQFAGFASDGAATILKAGKDVRRVLQLLELGRGVITGLRFGARTDLSELRLQYPELAGRFEQLRSILDSGTAAGAPVSLEEIDVSYDANIEFEKIINSIRSLPDFENFLLPPGIDELMGAACQGPIVVINVSSFRCDAFLIESSDIRSLHLPNLRKKDIERNVDFMKSMRSIHALSLDVIRQLSRMLEWLWDVAVNPILNELKFSAPPLNDNWPRVWWIPTGQLSLLPLHAAGYHTQEALNGSGTAPGKYNTTLDRVISSYSSSIKALLYSRQNSQTSKVGLDEALLVSMDKTPGHPDLEYAAEEVNALANLLPSQIPTVKLERPSKQTILDSLKSCSIFHFAGHGESDPSDPSKSSLLVSDWQENPLTVDDLIESDFRQKSPVLAYLSACSTSNNSAEKLQDEAIHLVTACQLAGFKHVVGSLWEVSDKYCVVAAEEIYKMIIEDGVINGDKIALGVHKATRRLRDITRGKGGETLTEPPLTESLAKQESDARGPRSVRPAGYQNLNNTDRELGNPLIWAAYIHAGP</sequence>
<feature type="domain" description="CHAT" evidence="2">
    <location>
        <begin position="1135"/>
        <end position="1477"/>
    </location>
</feature>
<dbReference type="PANTHER" id="PTHR19959">
    <property type="entry name" value="KINESIN LIGHT CHAIN"/>
    <property type="match status" value="1"/>
</dbReference>
<dbReference type="InterPro" id="IPR024983">
    <property type="entry name" value="CHAT_dom"/>
</dbReference>
<feature type="region of interest" description="Disordered" evidence="1">
    <location>
        <begin position="135"/>
        <end position="154"/>
    </location>
</feature>
<organism evidence="3 4">
    <name type="scientific">Orbilia oligospora</name>
    <name type="common">Nematode-trapping fungus</name>
    <name type="synonym">Arthrobotrys oligospora</name>
    <dbReference type="NCBI Taxonomy" id="2813651"/>
    <lineage>
        <taxon>Eukaryota</taxon>
        <taxon>Fungi</taxon>
        <taxon>Dikarya</taxon>
        <taxon>Ascomycota</taxon>
        <taxon>Pezizomycotina</taxon>
        <taxon>Orbiliomycetes</taxon>
        <taxon>Orbiliales</taxon>
        <taxon>Orbiliaceae</taxon>
        <taxon>Orbilia</taxon>
    </lineage>
</organism>
<evidence type="ECO:0000313" key="4">
    <source>
        <dbReference type="Proteomes" id="UP000472727"/>
    </source>
</evidence>
<proteinExistence type="predicted"/>
<gene>
    <name evidence="3" type="ORF">TWF106_007503</name>
</gene>
<accession>A0A6G1MDS5</accession>
<protein>
    <recommendedName>
        <fullName evidence="2">CHAT domain-containing protein</fullName>
    </recommendedName>
</protein>
<dbReference type="Pfam" id="PF12770">
    <property type="entry name" value="CHAT"/>
    <property type="match status" value="1"/>
</dbReference>
<evidence type="ECO:0000259" key="2">
    <source>
        <dbReference type="Pfam" id="PF12770"/>
    </source>
</evidence>
<reference evidence="3 4" key="1">
    <citation type="submission" date="2019-06" db="EMBL/GenBank/DDBJ databases">
        <authorList>
            <person name="Palmer J.M."/>
        </authorList>
    </citation>
    <scope>NUCLEOTIDE SEQUENCE [LARGE SCALE GENOMIC DNA]</scope>
    <source>
        <strain evidence="3 4">TWF106</strain>
    </source>
</reference>
<dbReference type="SUPFAM" id="SSF48452">
    <property type="entry name" value="TPR-like"/>
    <property type="match status" value="1"/>
</dbReference>
<name>A0A6G1MDS5_ORBOL</name>